<dbReference type="EMBL" id="CADCVU010000081">
    <property type="protein sequence ID" value="CAA9494059.1"/>
    <property type="molecule type" value="Genomic_DNA"/>
</dbReference>
<dbReference type="Pfam" id="PF02771">
    <property type="entry name" value="Acyl-CoA_dh_N"/>
    <property type="match status" value="1"/>
</dbReference>
<sequence>MTTEAEATTTTQDTSRVEGVSSFSKSLFLGEIHEEVVFPFPRPRDEEREKVRGLIASLHECVDEHYDWRQAEEDRWVGDDFIRELGERGILGLYVPERYGGQGLSQTGYCRVFENIAQVDPTLSVVLGVHQSIGLKGIALFGSDDQKERFLPDLASGRKLAGFALTEPKAGSDAYHLESRAVRQSDGSWLLNGEKRWIGNGDKGSVFVTFARAEVGDKDRHIALILEKGMKGFEVGHRYDTMGLRANDLRHLHFNDVRVPPENVLGDPGDGFKIAMHILNNGRMSLATGSVGGAKWLLDGAIRHVTERRQFDRRLADFELVQDKIGWMVSQLFGLESMAYMTTGLVDAGVPDYSLESAMAKISGSEFLWYQANRALQLKGGEGYMRDEPYEK</sequence>
<evidence type="ECO:0000256" key="1">
    <source>
        <dbReference type="ARBA" id="ARBA00001974"/>
    </source>
</evidence>
<dbReference type="AlphaFoldDB" id="A0A6J4SEZ3"/>
<comment type="cofactor">
    <cofactor evidence="1 6">
        <name>FAD</name>
        <dbReference type="ChEBI" id="CHEBI:57692"/>
    </cofactor>
</comment>
<dbReference type="Pfam" id="PF00441">
    <property type="entry name" value="Acyl-CoA_dh_1"/>
    <property type="match status" value="1"/>
</dbReference>
<evidence type="ECO:0000259" key="7">
    <source>
        <dbReference type="Pfam" id="PF00441"/>
    </source>
</evidence>
<gene>
    <name evidence="10" type="ORF">AVDCRST_MAG45-908</name>
</gene>
<name>A0A6J4SEZ3_9ACTN</name>
<feature type="non-terminal residue" evidence="10">
    <location>
        <position position="392"/>
    </location>
</feature>
<dbReference type="GO" id="GO:0003995">
    <property type="term" value="F:acyl-CoA dehydrogenase activity"/>
    <property type="evidence" value="ECO:0007669"/>
    <property type="project" value="TreeGrafter"/>
</dbReference>
<evidence type="ECO:0000256" key="6">
    <source>
        <dbReference type="RuleBase" id="RU362125"/>
    </source>
</evidence>
<evidence type="ECO:0000256" key="3">
    <source>
        <dbReference type="ARBA" id="ARBA00022630"/>
    </source>
</evidence>
<dbReference type="EC" id="1.3.99.2" evidence="10"/>
<dbReference type="Gene3D" id="1.20.140.10">
    <property type="entry name" value="Butyryl-CoA Dehydrogenase, subunit A, domain 3"/>
    <property type="match status" value="1"/>
</dbReference>
<evidence type="ECO:0000313" key="10">
    <source>
        <dbReference type="EMBL" id="CAA9494059.1"/>
    </source>
</evidence>
<evidence type="ECO:0000256" key="4">
    <source>
        <dbReference type="ARBA" id="ARBA00022827"/>
    </source>
</evidence>
<feature type="domain" description="Acyl-CoA dehydrogenase/oxidase C-terminal" evidence="7">
    <location>
        <begin position="269"/>
        <end position="391"/>
    </location>
</feature>
<protein>
    <submittedName>
        <fullName evidence="10">Butyryl-CoA dehydrogenase</fullName>
        <ecNumber evidence="10">1.3.99.2</ecNumber>
    </submittedName>
</protein>
<dbReference type="InterPro" id="IPR013786">
    <property type="entry name" value="AcylCoA_DH/ox_N"/>
</dbReference>
<dbReference type="Gene3D" id="2.40.110.10">
    <property type="entry name" value="Butyryl-CoA Dehydrogenase, subunit A, domain 2"/>
    <property type="match status" value="1"/>
</dbReference>
<dbReference type="InterPro" id="IPR006091">
    <property type="entry name" value="Acyl-CoA_Oxase/DH_mid-dom"/>
</dbReference>
<accession>A0A6J4SEZ3</accession>
<feature type="domain" description="Acyl-CoA oxidase/dehydrogenase middle" evidence="8">
    <location>
        <begin position="162"/>
        <end position="257"/>
    </location>
</feature>
<evidence type="ECO:0000259" key="9">
    <source>
        <dbReference type="Pfam" id="PF02771"/>
    </source>
</evidence>
<dbReference type="InterPro" id="IPR036250">
    <property type="entry name" value="AcylCo_DH-like_C"/>
</dbReference>
<evidence type="ECO:0000256" key="2">
    <source>
        <dbReference type="ARBA" id="ARBA00009347"/>
    </source>
</evidence>
<dbReference type="Gene3D" id="1.10.540.10">
    <property type="entry name" value="Acyl-CoA dehydrogenase/oxidase, N-terminal domain"/>
    <property type="match status" value="1"/>
</dbReference>
<dbReference type="InterPro" id="IPR009075">
    <property type="entry name" value="AcylCo_DH/oxidase_C"/>
</dbReference>
<keyword evidence="5 6" id="KW-0560">Oxidoreductase</keyword>
<keyword evidence="4 6" id="KW-0274">FAD</keyword>
<dbReference type="SUPFAM" id="SSF47203">
    <property type="entry name" value="Acyl-CoA dehydrogenase C-terminal domain-like"/>
    <property type="match status" value="1"/>
</dbReference>
<dbReference type="PANTHER" id="PTHR43884:SF9">
    <property type="entry name" value="COMPLEX I ASSEMBLY FACTOR ACAD9, MITOCHONDRIAL"/>
    <property type="match status" value="1"/>
</dbReference>
<evidence type="ECO:0000259" key="8">
    <source>
        <dbReference type="Pfam" id="PF02770"/>
    </source>
</evidence>
<dbReference type="InterPro" id="IPR046373">
    <property type="entry name" value="Acyl-CoA_Oxase/DH_mid-dom_sf"/>
</dbReference>
<dbReference type="InterPro" id="IPR009100">
    <property type="entry name" value="AcylCoA_DH/oxidase_NM_dom_sf"/>
</dbReference>
<reference evidence="10" key="1">
    <citation type="submission" date="2020-02" db="EMBL/GenBank/DDBJ databases">
        <authorList>
            <person name="Meier V. D."/>
        </authorList>
    </citation>
    <scope>NUCLEOTIDE SEQUENCE</scope>
    <source>
        <strain evidence="10">AVDCRST_MAG45</strain>
    </source>
</reference>
<proteinExistence type="inferred from homology"/>
<comment type="similarity">
    <text evidence="2 6">Belongs to the acyl-CoA dehydrogenase family.</text>
</comment>
<evidence type="ECO:0000256" key="5">
    <source>
        <dbReference type="ARBA" id="ARBA00023002"/>
    </source>
</evidence>
<dbReference type="InterPro" id="IPR037069">
    <property type="entry name" value="AcylCoA_DH/ox_N_sf"/>
</dbReference>
<keyword evidence="3 6" id="KW-0285">Flavoprotein</keyword>
<dbReference type="FunFam" id="1.10.540.10:FF:000001">
    <property type="entry name" value="Very long-chain-specific acyl-CoA dehydrogenase, mitochondrial"/>
    <property type="match status" value="1"/>
</dbReference>
<dbReference type="GO" id="GO:0050660">
    <property type="term" value="F:flavin adenine dinucleotide binding"/>
    <property type="evidence" value="ECO:0007669"/>
    <property type="project" value="InterPro"/>
</dbReference>
<dbReference type="Pfam" id="PF02770">
    <property type="entry name" value="Acyl-CoA_dh_M"/>
    <property type="match status" value="1"/>
</dbReference>
<dbReference type="PANTHER" id="PTHR43884">
    <property type="entry name" value="ACYL-COA DEHYDROGENASE"/>
    <property type="match status" value="1"/>
</dbReference>
<organism evidence="10">
    <name type="scientific">uncultured Solirubrobacterales bacterium</name>
    <dbReference type="NCBI Taxonomy" id="768556"/>
    <lineage>
        <taxon>Bacteria</taxon>
        <taxon>Bacillati</taxon>
        <taxon>Actinomycetota</taxon>
        <taxon>Thermoleophilia</taxon>
        <taxon>Solirubrobacterales</taxon>
        <taxon>environmental samples</taxon>
    </lineage>
</organism>
<dbReference type="SUPFAM" id="SSF56645">
    <property type="entry name" value="Acyl-CoA dehydrogenase NM domain-like"/>
    <property type="match status" value="1"/>
</dbReference>
<feature type="domain" description="Acyl-CoA dehydrogenase/oxidase N-terminal" evidence="9">
    <location>
        <begin position="56"/>
        <end position="157"/>
    </location>
</feature>